<feature type="domain" description="TonB-dependent receptor plug" evidence="9">
    <location>
        <begin position="115"/>
        <end position="221"/>
    </location>
</feature>
<dbReference type="NCBIfam" id="TIGR04056">
    <property type="entry name" value="OMP_RagA_SusC"/>
    <property type="match status" value="1"/>
</dbReference>
<keyword evidence="3 7" id="KW-1134">Transmembrane beta strand</keyword>
<protein>
    <submittedName>
        <fullName evidence="10">SusC/RagA family TonB-linked outer membrane protein</fullName>
    </submittedName>
</protein>
<dbReference type="AlphaFoldDB" id="A0A5Q0QDU1"/>
<keyword evidence="8" id="KW-0732">Signal</keyword>
<dbReference type="Proteomes" id="UP000326921">
    <property type="component" value="Chromosome"/>
</dbReference>
<keyword evidence="11" id="KW-1185">Reference proteome</keyword>
<feature type="chain" id="PRO_5024999537" evidence="8">
    <location>
        <begin position="21"/>
        <end position="995"/>
    </location>
</feature>
<keyword evidence="6 7" id="KW-0998">Cell outer membrane</keyword>
<dbReference type="SUPFAM" id="SSF56935">
    <property type="entry name" value="Porins"/>
    <property type="match status" value="1"/>
</dbReference>
<dbReference type="NCBIfam" id="TIGR04057">
    <property type="entry name" value="SusC_RagA_signa"/>
    <property type="match status" value="1"/>
</dbReference>
<dbReference type="EMBL" id="CP045652">
    <property type="protein sequence ID" value="QGA25898.1"/>
    <property type="molecule type" value="Genomic_DNA"/>
</dbReference>
<dbReference type="RefSeq" id="WP_153510227.1">
    <property type="nucleotide sequence ID" value="NZ_CP045652.1"/>
</dbReference>
<keyword evidence="5 7" id="KW-0472">Membrane</keyword>
<evidence type="ECO:0000259" key="9">
    <source>
        <dbReference type="Pfam" id="PF07715"/>
    </source>
</evidence>
<comment type="similarity">
    <text evidence="7">Belongs to the TonB-dependent receptor family.</text>
</comment>
<dbReference type="Pfam" id="PF07715">
    <property type="entry name" value="Plug"/>
    <property type="match status" value="1"/>
</dbReference>
<evidence type="ECO:0000313" key="10">
    <source>
        <dbReference type="EMBL" id="QGA25898.1"/>
    </source>
</evidence>
<evidence type="ECO:0000256" key="5">
    <source>
        <dbReference type="ARBA" id="ARBA00023136"/>
    </source>
</evidence>
<feature type="signal peptide" evidence="8">
    <location>
        <begin position="1"/>
        <end position="20"/>
    </location>
</feature>
<comment type="subcellular location">
    <subcellularLocation>
        <location evidence="1 7">Cell outer membrane</location>
        <topology evidence="1 7">Multi-pass membrane protein</topology>
    </subcellularLocation>
</comment>
<dbReference type="InterPro" id="IPR036942">
    <property type="entry name" value="Beta-barrel_TonB_sf"/>
</dbReference>
<name>A0A5Q0QDU1_9SPHI</name>
<proteinExistence type="inferred from homology"/>
<keyword evidence="2 7" id="KW-0813">Transport</keyword>
<dbReference type="InterPro" id="IPR037066">
    <property type="entry name" value="Plug_dom_sf"/>
</dbReference>
<reference evidence="10 11" key="1">
    <citation type="submission" date="2019-10" db="EMBL/GenBank/DDBJ databases">
        <authorList>
            <person name="Dong K."/>
        </authorList>
    </citation>
    <scope>NUCLEOTIDE SEQUENCE [LARGE SCALE GENOMIC DNA]</scope>
    <source>
        <strain evidence="11">dk4302</strain>
    </source>
</reference>
<evidence type="ECO:0000256" key="2">
    <source>
        <dbReference type="ARBA" id="ARBA00022448"/>
    </source>
</evidence>
<dbReference type="Pfam" id="PF13715">
    <property type="entry name" value="CarbopepD_reg_2"/>
    <property type="match status" value="1"/>
</dbReference>
<evidence type="ECO:0000256" key="1">
    <source>
        <dbReference type="ARBA" id="ARBA00004571"/>
    </source>
</evidence>
<dbReference type="SUPFAM" id="SSF49464">
    <property type="entry name" value="Carboxypeptidase regulatory domain-like"/>
    <property type="match status" value="1"/>
</dbReference>
<evidence type="ECO:0000256" key="7">
    <source>
        <dbReference type="PROSITE-ProRule" id="PRU01360"/>
    </source>
</evidence>
<evidence type="ECO:0000256" key="8">
    <source>
        <dbReference type="SAM" id="SignalP"/>
    </source>
</evidence>
<dbReference type="Gene3D" id="2.40.170.20">
    <property type="entry name" value="TonB-dependent receptor, beta-barrel domain"/>
    <property type="match status" value="1"/>
</dbReference>
<dbReference type="InterPro" id="IPR012910">
    <property type="entry name" value="Plug_dom"/>
</dbReference>
<dbReference type="InterPro" id="IPR008969">
    <property type="entry name" value="CarboxyPept-like_regulatory"/>
</dbReference>
<dbReference type="InterPro" id="IPR039426">
    <property type="entry name" value="TonB-dep_rcpt-like"/>
</dbReference>
<evidence type="ECO:0000313" key="11">
    <source>
        <dbReference type="Proteomes" id="UP000326921"/>
    </source>
</evidence>
<keyword evidence="4 7" id="KW-0812">Transmembrane</keyword>
<accession>A0A5Q0QDU1</accession>
<dbReference type="GO" id="GO:0009279">
    <property type="term" value="C:cell outer membrane"/>
    <property type="evidence" value="ECO:0007669"/>
    <property type="project" value="UniProtKB-SubCell"/>
</dbReference>
<evidence type="ECO:0000256" key="3">
    <source>
        <dbReference type="ARBA" id="ARBA00022452"/>
    </source>
</evidence>
<dbReference type="KEGG" id="sphe:GFH32_06010"/>
<evidence type="ECO:0000256" key="4">
    <source>
        <dbReference type="ARBA" id="ARBA00022692"/>
    </source>
</evidence>
<dbReference type="Gene3D" id="2.170.130.10">
    <property type="entry name" value="TonB-dependent receptor, plug domain"/>
    <property type="match status" value="1"/>
</dbReference>
<evidence type="ECO:0000256" key="6">
    <source>
        <dbReference type="ARBA" id="ARBA00023237"/>
    </source>
</evidence>
<dbReference type="PROSITE" id="PS52016">
    <property type="entry name" value="TONB_DEPENDENT_REC_3"/>
    <property type="match status" value="1"/>
</dbReference>
<gene>
    <name evidence="10" type="ORF">GFH32_06010</name>
</gene>
<dbReference type="InterPro" id="IPR023997">
    <property type="entry name" value="TonB-dep_OMP_SusC/RagA_CS"/>
</dbReference>
<dbReference type="FunFam" id="2.170.130.10:FF:000008">
    <property type="entry name" value="SusC/RagA family TonB-linked outer membrane protein"/>
    <property type="match status" value="1"/>
</dbReference>
<organism evidence="10 11">
    <name type="scientific">Sphingobacterium zhuxiongii</name>
    <dbReference type="NCBI Taxonomy" id="2662364"/>
    <lineage>
        <taxon>Bacteria</taxon>
        <taxon>Pseudomonadati</taxon>
        <taxon>Bacteroidota</taxon>
        <taxon>Sphingobacteriia</taxon>
        <taxon>Sphingobacteriales</taxon>
        <taxon>Sphingobacteriaceae</taxon>
        <taxon>Sphingobacterium</taxon>
    </lineage>
</organism>
<dbReference type="InterPro" id="IPR023996">
    <property type="entry name" value="TonB-dep_OMP_SusC/RagA"/>
</dbReference>
<sequence>MRNYLTLTLGFFLYSLFVFAEPSGIQENVKGKVLNEQGAGIPGISITNRQNKASTSSDANGSFVIPGKLGDVLVLSSIGYEGKEITLLSKEVTITLKPSDESIDEVVVVGYGTMKKKDVTGSIASVSGEKMSEYVVPNPIQGLQGRVAGVSVSSNSGSPNGNFTVRIRGSNSIRGGNDPLYVVDGIPSNPSSVNSLDIESVEVLKDASATAIYGSRASNGVVLITTKRGKVGKASIAYDGNYGVQSQIKQLELMDAQEYMRFYNIQQKNDNGKEYFTQEQINSAGEGTNWQSLVYTDAPIQNHNLSIAGGSDKIKALISGSIMNRDGIIQNSKYDKYNLRSNLDYSFNDHFTAHLNMAYAKTGTDAQNSGGGNRGGSLIGGSIASPPTLGVYNDDGSYRNLQLAYPFMSNALYNPINLINEQSNLTRANLMNNNLMLVYKIIPGLSIRSSLGIETLDYRADAYTSSKYLYGSSAGSVSNNNDVSILNENILNYNKEFNGKHGLDVTAGFTYQNSQSKSSFLSGTGFLSDVPGTDQISGASVFGTPSTGFSEWTLMSYLGRINYSYLGKYLATVSGRADGSSRYSAGEKWGFFPSLALAWRLSEEEFIKSVTWISDLKLRAGYGKTGSTALSPYATMNMLSQGKTPINGDMGTFYAASSTLPSNLKWETTGQYNIGIDAAFLQNKIRVTADYYNKETTDLLNSVVLPPSSGYGTTIKNIGKMQNKGFELLVEGQLYQREEFSWALGGNISFNRNKVTELNEGKDIYGGVVGLAYIEDFIHLIRVGQPMGVFYTYQQNGYTDDGNLSYVDVNEDGKLSIDDKMILGNPHPKFLYGFNSDLTYKGISLNLFFQGSYGNDLFNVGETANLDQGMGLNLRRAVLESHWSADNTPEQNAAAAYPKITRQIKNQYSSRYIEDGSYLRLKNIALGYDLPLKKWGITWCNQFKVYASAQNILTFTKYSGMDPEVNSRGGNVDIGLDYLTYPNVKTISFGAKVQF</sequence>